<accession>A0A6S7GTJ2</accession>
<reference evidence="1" key="1">
    <citation type="submission" date="2020-04" db="EMBL/GenBank/DDBJ databases">
        <authorList>
            <person name="Alioto T."/>
            <person name="Alioto T."/>
            <person name="Gomez Garrido J."/>
        </authorList>
    </citation>
    <scope>NUCLEOTIDE SEQUENCE</scope>
    <source>
        <strain evidence="1">A484AB</strain>
    </source>
</reference>
<dbReference type="AlphaFoldDB" id="A0A6S7GTJ2"/>
<protein>
    <submittedName>
        <fullName evidence="1">Uncharacterized protein</fullName>
    </submittedName>
</protein>
<keyword evidence="2" id="KW-1185">Reference proteome</keyword>
<evidence type="ECO:0000313" key="2">
    <source>
        <dbReference type="Proteomes" id="UP001152795"/>
    </source>
</evidence>
<sequence length="436" mass="49759">MKRTARGELKSEEPIEEHDSGFIGPMTLFDTFPYNDTFEETRELNIVCSPPTATAETYTFIHNRQDYGVIRTEDIFLKANIKLKTGNAYVANDREVSLNMAPLRFGWKSEEVYINNQLVSVQSSKENELAYFHWLLTAVPSNYKDEEKITFMIRDTPGHFDDIDGIADGTGVNNLGMRKRKLLCTHNTPFECIDRIDLLGYNKRFIPISLDFKIVLTRLEKTKLLLGDATYCAAAEIPIIKPNAQLSAAINELMIQKGEECRFYRTTHRYVAFPIPVGARVITHRNIFNGSRPGRTVTKIVPQTVYNGAHTLNPFKIPYPTITYHAISVNEAIVPPVYRTSKESYMTLRQILDRRYSEMPFTYDEYVSDYGIIVNDLSPNKDGFDQVLPNVTSGNVSIEVHFRVDTTTAQQLIIMGEFRNQLSVDYMTAARNKVDV</sequence>
<gene>
    <name evidence="1" type="ORF">PACLA_8A081341</name>
</gene>
<proteinExistence type="predicted"/>
<organism evidence="1 2">
    <name type="scientific">Paramuricea clavata</name>
    <name type="common">Red gorgonian</name>
    <name type="synonym">Violescent sea-whip</name>
    <dbReference type="NCBI Taxonomy" id="317549"/>
    <lineage>
        <taxon>Eukaryota</taxon>
        <taxon>Metazoa</taxon>
        <taxon>Cnidaria</taxon>
        <taxon>Anthozoa</taxon>
        <taxon>Octocorallia</taxon>
        <taxon>Malacalcyonacea</taxon>
        <taxon>Plexauridae</taxon>
        <taxon>Paramuricea</taxon>
    </lineage>
</organism>
<dbReference type="EMBL" id="CACRXK020001248">
    <property type="protein sequence ID" value="CAB3987891.1"/>
    <property type="molecule type" value="Genomic_DNA"/>
</dbReference>
<evidence type="ECO:0000313" key="1">
    <source>
        <dbReference type="EMBL" id="CAB3987891.1"/>
    </source>
</evidence>
<comment type="caution">
    <text evidence="1">The sequence shown here is derived from an EMBL/GenBank/DDBJ whole genome shotgun (WGS) entry which is preliminary data.</text>
</comment>
<dbReference type="Proteomes" id="UP001152795">
    <property type="component" value="Unassembled WGS sequence"/>
</dbReference>
<name>A0A6S7GTJ2_PARCT</name>